<proteinExistence type="predicted"/>
<dbReference type="InterPro" id="IPR036271">
    <property type="entry name" value="Tet_transcr_reg_TetR-rel_C_sf"/>
</dbReference>
<dbReference type="InterPro" id="IPR050109">
    <property type="entry name" value="HTH-type_TetR-like_transc_reg"/>
</dbReference>
<dbReference type="InterPro" id="IPR009057">
    <property type="entry name" value="Homeodomain-like_sf"/>
</dbReference>
<dbReference type="GO" id="GO:0000976">
    <property type="term" value="F:transcription cis-regulatory region binding"/>
    <property type="evidence" value="ECO:0007669"/>
    <property type="project" value="TreeGrafter"/>
</dbReference>
<evidence type="ECO:0000256" key="1">
    <source>
        <dbReference type="ARBA" id="ARBA00023015"/>
    </source>
</evidence>
<dbReference type="InterPro" id="IPR001647">
    <property type="entry name" value="HTH_TetR"/>
</dbReference>
<dbReference type="EMBL" id="NGFN01000002">
    <property type="protein sequence ID" value="OUD05086.1"/>
    <property type="molecule type" value="Genomic_DNA"/>
</dbReference>
<dbReference type="PANTHER" id="PTHR30055">
    <property type="entry name" value="HTH-TYPE TRANSCRIPTIONAL REGULATOR RUTR"/>
    <property type="match status" value="1"/>
</dbReference>
<dbReference type="GO" id="GO:0003700">
    <property type="term" value="F:DNA-binding transcription factor activity"/>
    <property type="evidence" value="ECO:0007669"/>
    <property type="project" value="TreeGrafter"/>
</dbReference>
<sequence length="242" mass="26098">MRPGDPSDDRRQTENILTPVTGPRVRAAKGQGGLLRTQLLDIADQLLESGGADALTIRAVATSAGVSPPAVYLHFPSKKELVHATCLRVWSSLFVELEAVSRTVSDPVTALYETCIAYIAFGLRHPSQYRLVMDGEATEASRQNEDACFRYFRDKVAACLDAGVPVKSKTETARLLCASVHGAVSLLIHQDRDAWPPDTDRYARRAASSAVHGALFTASHASTPSMAGVMRSGLTQAPKPLR</sequence>
<feature type="domain" description="HTH tetR-type" evidence="5">
    <location>
        <begin position="33"/>
        <end position="93"/>
    </location>
</feature>
<dbReference type="PROSITE" id="PS50977">
    <property type="entry name" value="HTH_TETR_2"/>
    <property type="match status" value="1"/>
</dbReference>
<protein>
    <submittedName>
        <fullName evidence="6">TetR family transcriptional regulator</fullName>
    </submittedName>
</protein>
<dbReference type="Proteomes" id="UP000195105">
    <property type="component" value="Unassembled WGS sequence"/>
</dbReference>
<evidence type="ECO:0000313" key="7">
    <source>
        <dbReference type="Proteomes" id="UP000195105"/>
    </source>
</evidence>
<dbReference type="SUPFAM" id="SSF46689">
    <property type="entry name" value="Homeodomain-like"/>
    <property type="match status" value="1"/>
</dbReference>
<evidence type="ECO:0000256" key="4">
    <source>
        <dbReference type="PROSITE-ProRule" id="PRU00335"/>
    </source>
</evidence>
<keyword evidence="1" id="KW-0805">Transcription regulation</keyword>
<evidence type="ECO:0000259" key="5">
    <source>
        <dbReference type="PROSITE" id="PS50977"/>
    </source>
</evidence>
<accession>A0A2C9ZNT7</accession>
<gene>
    <name evidence="6" type="ORF">CA983_00780</name>
</gene>
<dbReference type="Pfam" id="PF00440">
    <property type="entry name" value="TetR_N"/>
    <property type="match status" value="1"/>
</dbReference>
<dbReference type="SUPFAM" id="SSF48498">
    <property type="entry name" value="Tetracyclin repressor-like, C-terminal domain"/>
    <property type="match status" value="1"/>
</dbReference>
<name>A0A2C9ZNT7_9ACTN</name>
<evidence type="ECO:0000256" key="3">
    <source>
        <dbReference type="ARBA" id="ARBA00023163"/>
    </source>
</evidence>
<comment type="caution">
    <text evidence="6">The sequence shown here is derived from an EMBL/GenBank/DDBJ whole genome shotgun (WGS) entry which is preliminary data.</text>
</comment>
<dbReference type="Gene3D" id="1.10.357.10">
    <property type="entry name" value="Tetracycline Repressor, domain 2"/>
    <property type="match status" value="1"/>
</dbReference>
<evidence type="ECO:0000313" key="6">
    <source>
        <dbReference type="EMBL" id="OUD05086.1"/>
    </source>
</evidence>
<evidence type="ECO:0000256" key="2">
    <source>
        <dbReference type="ARBA" id="ARBA00023125"/>
    </source>
</evidence>
<keyword evidence="7" id="KW-1185">Reference proteome</keyword>
<dbReference type="Pfam" id="PF13305">
    <property type="entry name" value="TetR_C_33"/>
    <property type="match status" value="1"/>
</dbReference>
<dbReference type="AlphaFoldDB" id="A0A2C9ZNT7"/>
<keyword evidence="2 4" id="KW-0238">DNA-binding</keyword>
<dbReference type="PANTHER" id="PTHR30055:SF212">
    <property type="entry name" value="TETR-FAMILY FAMILY TRANSCRIPTIONAL REGULATOR"/>
    <property type="match status" value="1"/>
</dbReference>
<feature type="DNA-binding region" description="H-T-H motif" evidence="4">
    <location>
        <begin position="56"/>
        <end position="75"/>
    </location>
</feature>
<organism evidence="6 7">
    <name type="scientific">Streptomyces swartbergensis</name>
    <dbReference type="NCBI Taxonomy" id="487165"/>
    <lineage>
        <taxon>Bacteria</taxon>
        <taxon>Bacillati</taxon>
        <taxon>Actinomycetota</taxon>
        <taxon>Actinomycetes</taxon>
        <taxon>Kitasatosporales</taxon>
        <taxon>Streptomycetaceae</taxon>
        <taxon>Streptomyces</taxon>
    </lineage>
</organism>
<dbReference type="PRINTS" id="PR00455">
    <property type="entry name" value="HTHTETR"/>
</dbReference>
<keyword evidence="3" id="KW-0804">Transcription</keyword>
<dbReference type="InterPro" id="IPR025996">
    <property type="entry name" value="MT1864/Rv1816-like_C"/>
</dbReference>
<reference evidence="6 7" key="1">
    <citation type="submission" date="2017-05" db="EMBL/GenBank/DDBJ databases">
        <title>Biotechnological potential of actinobacteria isolated from South African environments.</title>
        <authorList>
            <person name="Le Roes-Hill M."/>
            <person name="Prins A."/>
            <person name="Durrell K.A."/>
        </authorList>
    </citation>
    <scope>NUCLEOTIDE SEQUENCE [LARGE SCALE GENOMIC DNA]</scope>
    <source>
        <strain evidence="6 7">HMC13</strain>
    </source>
</reference>